<evidence type="ECO:0000256" key="4">
    <source>
        <dbReference type="SAM" id="Phobius"/>
    </source>
</evidence>
<keyword evidence="4" id="KW-0812">Transmembrane</keyword>
<dbReference type="EMBL" id="JACGWS010000007">
    <property type="protein sequence ID" value="MBC8755570.1"/>
    <property type="molecule type" value="Genomic_DNA"/>
</dbReference>
<protein>
    <submittedName>
        <fullName evidence="7">AraC family transcriptional regulator</fullName>
    </submittedName>
</protein>
<evidence type="ECO:0000256" key="3">
    <source>
        <dbReference type="ARBA" id="ARBA00023163"/>
    </source>
</evidence>
<keyword evidence="8" id="KW-1185">Reference proteome</keyword>
<dbReference type="PANTHER" id="PTHR43280">
    <property type="entry name" value="ARAC-FAMILY TRANSCRIPTIONAL REGULATOR"/>
    <property type="match status" value="1"/>
</dbReference>
<reference evidence="7 8" key="1">
    <citation type="submission" date="2020-07" db="EMBL/GenBank/DDBJ databases">
        <title>Description of Kordia aestuariivivens sp. nov., isolated from a tidal flat.</title>
        <authorList>
            <person name="Park S."/>
            <person name="Yoon J.-H."/>
        </authorList>
    </citation>
    <scope>NUCLEOTIDE SEQUENCE [LARGE SCALE GENOMIC DNA]</scope>
    <source>
        <strain evidence="7 8">YSTF-M3</strain>
    </source>
</reference>
<keyword evidence="1" id="KW-0805">Transcription regulation</keyword>
<keyword evidence="5" id="KW-0732">Signal</keyword>
<keyword evidence="2" id="KW-0238">DNA-binding</keyword>
<dbReference type="InterPro" id="IPR019734">
    <property type="entry name" value="TPR_rpt"/>
</dbReference>
<evidence type="ECO:0000256" key="2">
    <source>
        <dbReference type="ARBA" id="ARBA00023125"/>
    </source>
</evidence>
<dbReference type="SUPFAM" id="SSF48452">
    <property type="entry name" value="TPR-like"/>
    <property type="match status" value="2"/>
</dbReference>
<sequence>MNFRHCIVFLSCLFYFGTVFSQEKDSLLTSSYQDLKQNYFKFQRSAPKIAKLYSDALVTKAIQENNTLEKHSAYIKQAYIEGYFGDLSKAISLLNESIAYAIAEENEKMLLSAISRKGTIYYDFGKYNDAITYYLKIDSLARIRKNIDYQVYSNQNIGAVKTALGDHEEAAKLFLKNEAILFPLIDQKKYSFKYLNTLIGLCSAYTYFDEQAAEKYATKIKEHSEATNDQDALSYYYVLKGILLYQQKEYSKGLEALQKAEKLIVSLGKKNSLFTVYQFQGKIHFDTEKYDKAIAVFEKIKTLKDEIRLDHFEYKEVIHKLALSYSKIANEKKAIENFKLSMQLNNANDTIRRTVNTKIKDLYDNKTIQEKIEALQKQANEKEWQRTSLIYVSFGLLLIIIILIILYRKYKINNKQKFDIILKKLQQVETEKATKSIVKTTEEKQLPDEKVLKILTALQKFEDKKLFLHNNTSLVNVAKKLNTNTSYLSKIINTHKGQTFINYITQLRIDYVLHQLKNDKLLRSYSIKAIAEELGFKSEGVFSRAFKKQTGIYPSFFIKNLTSDS</sequence>
<feature type="signal peptide" evidence="5">
    <location>
        <begin position="1"/>
        <end position="21"/>
    </location>
</feature>
<dbReference type="Gene3D" id="1.10.10.60">
    <property type="entry name" value="Homeodomain-like"/>
    <property type="match status" value="2"/>
</dbReference>
<keyword evidence="4" id="KW-1133">Transmembrane helix</keyword>
<dbReference type="Gene3D" id="1.25.40.10">
    <property type="entry name" value="Tetratricopeptide repeat domain"/>
    <property type="match status" value="2"/>
</dbReference>
<dbReference type="SMART" id="SM00342">
    <property type="entry name" value="HTH_ARAC"/>
    <property type="match status" value="1"/>
</dbReference>
<dbReference type="RefSeq" id="WP_187562620.1">
    <property type="nucleotide sequence ID" value="NZ_JACGWS010000007.1"/>
</dbReference>
<feature type="chain" id="PRO_5046973763" evidence="5">
    <location>
        <begin position="22"/>
        <end position="565"/>
    </location>
</feature>
<evidence type="ECO:0000313" key="8">
    <source>
        <dbReference type="Proteomes" id="UP000619238"/>
    </source>
</evidence>
<name>A0ABR7QAJ6_9FLAO</name>
<dbReference type="InterPro" id="IPR011990">
    <property type="entry name" value="TPR-like_helical_dom_sf"/>
</dbReference>
<dbReference type="PROSITE" id="PS01124">
    <property type="entry name" value="HTH_ARAC_FAMILY_2"/>
    <property type="match status" value="1"/>
</dbReference>
<keyword evidence="4" id="KW-0472">Membrane</keyword>
<dbReference type="Pfam" id="PF13181">
    <property type="entry name" value="TPR_8"/>
    <property type="match status" value="2"/>
</dbReference>
<gene>
    <name evidence="7" type="ORF">H2O64_12910</name>
</gene>
<dbReference type="SMART" id="SM00028">
    <property type="entry name" value="TPR"/>
    <property type="match status" value="5"/>
</dbReference>
<evidence type="ECO:0000313" key="7">
    <source>
        <dbReference type="EMBL" id="MBC8755570.1"/>
    </source>
</evidence>
<dbReference type="Pfam" id="PF12833">
    <property type="entry name" value="HTH_18"/>
    <property type="match status" value="1"/>
</dbReference>
<feature type="domain" description="HTH araC/xylS-type" evidence="6">
    <location>
        <begin position="452"/>
        <end position="560"/>
    </location>
</feature>
<feature type="transmembrane region" description="Helical" evidence="4">
    <location>
        <begin position="388"/>
        <end position="407"/>
    </location>
</feature>
<evidence type="ECO:0000259" key="6">
    <source>
        <dbReference type="PROSITE" id="PS01124"/>
    </source>
</evidence>
<dbReference type="InterPro" id="IPR009057">
    <property type="entry name" value="Homeodomain-like_sf"/>
</dbReference>
<proteinExistence type="predicted"/>
<dbReference type="InterPro" id="IPR018060">
    <property type="entry name" value="HTH_AraC"/>
</dbReference>
<organism evidence="7 8">
    <name type="scientific">Kordia aestuariivivens</name>
    <dbReference type="NCBI Taxonomy" id="2759037"/>
    <lineage>
        <taxon>Bacteria</taxon>
        <taxon>Pseudomonadati</taxon>
        <taxon>Bacteroidota</taxon>
        <taxon>Flavobacteriia</taxon>
        <taxon>Flavobacteriales</taxon>
        <taxon>Flavobacteriaceae</taxon>
        <taxon>Kordia</taxon>
    </lineage>
</organism>
<dbReference type="PANTHER" id="PTHR43280:SF2">
    <property type="entry name" value="HTH-TYPE TRANSCRIPTIONAL REGULATOR EXSA"/>
    <property type="match status" value="1"/>
</dbReference>
<dbReference type="SUPFAM" id="SSF46689">
    <property type="entry name" value="Homeodomain-like"/>
    <property type="match status" value="1"/>
</dbReference>
<evidence type="ECO:0000256" key="5">
    <source>
        <dbReference type="SAM" id="SignalP"/>
    </source>
</evidence>
<accession>A0ABR7QAJ6</accession>
<evidence type="ECO:0000256" key="1">
    <source>
        <dbReference type="ARBA" id="ARBA00023015"/>
    </source>
</evidence>
<dbReference type="Proteomes" id="UP000619238">
    <property type="component" value="Unassembled WGS sequence"/>
</dbReference>
<comment type="caution">
    <text evidence="7">The sequence shown here is derived from an EMBL/GenBank/DDBJ whole genome shotgun (WGS) entry which is preliminary data.</text>
</comment>
<keyword evidence="3" id="KW-0804">Transcription</keyword>